<gene>
    <name evidence="4" type="ORF">ACFSVM_08840</name>
</gene>
<sequence length="1220" mass="136872">MKRRFHIVAISVRIVINDFGDHDPNGKMYVLKENEDKVRKLIAKNPFTTVDLVQPLVIRANAGDEIEVLFENKLDFPASLHIQDVEYNVMTSDGAAVGFNDNTTVDPGDTILYTWRTLHEGISYFTDLGNTLSSELGTQVHGLFGALIVQPRGSTWTDPVTGKPISSGVYADIHNPFLPSFREYAWIFHDEMEVDDLTGDAPFSPHTFQPEATHTINYRAEPMRNRLRLIMEGVVSPETEGEEVHHDSWMFGDPATPILRAYVGDPVKIRLLHGGVKETHVFHYHVHQWLFETTDLDSEIKDSQAISPQASYTVSPLYGAGSLQGAFGDIIIHCHLYPHFDEGMWGMQRIFNTLQDGTGKYPNGKPIAALKPLPDRPAPPKPTKDRPGFPNFIPGIIGKKAPRPPLGIVGGRPSTPLEINQFAPNAVPGAVFVNPCDPAVNPEREFHILAIQLPIVYNNQGWNDPEGRIFILAEDEEAICSGQKQPEPLTIRANAGDCIRLKFTNKLPEVLGGNAFQLVNRTYEAGLHVHFVKFDPLVSDGANVGWNYDSGILPGQTIEYQWFADVELKGTFFHDHLFANAHQLHGVFAGINVQPRGSKFLSSVTGEVINSGTQATIVNPFIPDFREFTLLVHDFALLFDKDGNPLNQPPFPSSHDDPGVMAINYRNEPLQFRLTDPDMDPAYVFSSWVHGDPVTPMLNTYNGDPVRIRLIQGAHEESHAFNLHRQRWRRERGDLDSDLVDQQHIGISESFTFEFAIEGTGDFDMLYHFGSIEDIWLGNWGILRTFEERVPHLIPLPDRKKPRKRTKPLPKCNGKRPPKPEGIDQPAPPGTPVRHYDVVALQTPVIYNRFGDLDPFSVIFALKENVKDILNGRINPEPLIIRGNVGEIVEVTLFNDLADLKFPPDDQLYPDLPVNVLHRPSKRISLHTQMLIYDVRFSDGATVGFNPDQTIAPGEQITYRWYIDQQIGAVGLVDMADIRNHRHHGAFGMLVTEPRGTTYLDPVTREPVNTGSQVIISNGGQETREFCLIMHDGVRLYNKNGKLIIDPEPVIPIEPAAEEEIEDFEDQGSRGFNYRAERFRNRLLDNPDISLVFSSKVHGDPATPLFLAYVGDPVVIRIIFPADRARAHTFVVHGHQWLRSDDDLNSQMVSFQGQLSVGHTDDFPLLYGAGGQLEIAGDFLYRSGNIRWDIELGVWGIIRVLDELTPKLAPLNNLLPPDQM</sequence>
<dbReference type="InterPro" id="IPR011707">
    <property type="entry name" value="Cu-oxidase-like_N"/>
</dbReference>
<evidence type="ECO:0000259" key="3">
    <source>
        <dbReference type="Pfam" id="PF07732"/>
    </source>
</evidence>
<feature type="region of interest" description="Disordered" evidence="2">
    <location>
        <begin position="367"/>
        <end position="390"/>
    </location>
</feature>
<proteinExistence type="predicted"/>
<comment type="caution">
    <text evidence="4">The sequence shown here is derived from an EMBL/GenBank/DDBJ whole genome shotgun (WGS) entry which is preliminary data.</text>
</comment>
<accession>A0ABW5SM78</accession>
<protein>
    <submittedName>
        <fullName evidence="4">Multicopper oxidase domain-containing protein</fullName>
    </submittedName>
</protein>
<dbReference type="Pfam" id="PF07732">
    <property type="entry name" value="Cu-oxidase_3"/>
    <property type="match status" value="1"/>
</dbReference>
<dbReference type="EMBL" id="JBHUMJ010000002">
    <property type="protein sequence ID" value="MFD2700576.1"/>
    <property type="molecule type" value="Genomic_DNA"/>
</dbReference>
<organism evidence="4 5">
    <name type="scientific">Paenibacillus shunpengii</name>
    <dbReference type="NCBI Taxonomy" id="2054424"/>
    <lineage>
        <taxon>Bacteria</taxon>
        <taxon>Bacillati</taxon>
        <taxon>Bacillota</taxon>
        <taxon>Bacilli</taxon>
        <taxon>Bacillales</taxon>
        <taxon>Paenibacillaceae</taxon>
        <taxon>Paenibacillus</taxon>
    </lineage>
</organism>
<reference evidence="5" key="1">
    <citation type="journal article" date="2019" name="Int. J. Syst. Evol. Microbiol.">
        <title>The Global Catalogue of Microorganisms (GCM) 10K type strain sequencing project: providing services to taxonomists for standard genome sequencing and annotation.</title>
        <authorList>
            <consortium name="The Broad Institute Genomics Platform"/>
            <consortium name="The Broad Institute Genome Sequencing Center for Infectious Disease"/>
            <person name="Wu L."/>
            <person name="Ma J."/>
        </authorList>
    </citation>
    <scope>NUCLEOTIDE SEQUENCE [LARGE SCALE GENOMIC DNA]</scope>
    <source>
        <strain evidence="5">KCTC 33849</strain>
    </source>
</reference>
<evidence type="ECO:0000313" key="4">
    <source>
        <dbReference type="EMBL" id="MFD2700576.1"/>
    </source>
</evidence>
<feature type="region of interest" description="Disordered" evidence="2">
    <location>
        <begin position="796"/>
        <end position="829"/>
    </location>
</feature>
<evidence type="ECO:0000256" key="1">
    <source>
        <dbReference type="ARBA" id="ARBA00022723"/>
    </source>
</evidence>
<name>A0ABW5SM78_9BACL</name>
<dbReference type="InterPro" id="IPR002355">
    <property type="entry name" value="Cu_oxidase_Cu_BS"/>
</dbReference>
<dbReference type="Gene3D" id="2.60.40.420">
    <property type="entry name" value="Cupredoxins - blue copper proteins"/>
    <property type="match status" value="5"/>
</dbReference>
<evidence type="ECO:0000313" key="5">
    <source>
        <dbReference type="Proteomes" id="UP001597540"/>
    </source>
</evidence>
<dbReference type="PROSITE" id="PS00080">
    <property type="entry name" value="MULTICOPPER_OXIDASE2"/>
    <property type="match status" value="1"/>
</dbReference>
<keyword evidence="5" id="KW-1185">Reference proteome</keyword>
<feature type="compositionally biased region" description="Basic residues" evidence="2">
    <location>
        <begin position="800"/>
        <end position="817"/>
    </location>
</feature>
<dbReference type="InterPro" id="IPR008972">
    <property type="entry name" value="Cupredoxin"/>
</dbReference>
<evidence type="ECO:0000256" key="2">
    <source>
        <dbReference type="SAM" id="MobiDB-lite"/>
    </source>
</evidence>
<keyword evidence="1" id="KW-0479">Metal-binding</keyword>
<dbReference type="RefSeq" id="WP_379261517.1">
    <property type="nucleotide sequence ID" value="NZ_JBHUMJ010000002.1"/>
</dbReference>
<dbReference type="Proteomes" id="UP001597540">
    <property type="component" value="Unassembled WGS sequence"/>
</dbReference>
<feature type="domain" description="Plastocyanin-like" evidence="3">
    <location>
        <begin position="58"/>
        <end position="152"/>
    </location>
</feature>
<dbReference type="SUPFAM" id="SSF49503">
    <property type="entry name" value="Cupredoxins"/>
    <property type="match status" value="6"/>
</dbReference>